<evidence type="ECO:0000313" key="3">
    <source>
        <dbReference type="EMBL" id="KHF42189.1"/>
    </source>
</evidence>
<dbReference type="EMBL" id="JRZE01000008">
    <property type="protein sequence ID" value="KHF42189.1"/>
    <property type="molecule type" value="Genomic_DNA"/>
</dbReference>
<sequence>MVAVGVLVFDLGLGAALSVAGLVLLATHDWAQSAIVRGFGAIDQAAVESASRVVEFAQRQPVLRAFGRTGESNRSLDDALLGQRRAYGEMNRNAVTAGNTASKASHAVRSCESRPMTRELRCWIDPRPRTVMKFSAASDSATQTRPRSSKADLTEIACS</sequence>
<proteinExistence type="predicted"/>
<reference evidence="3 4" key="1">
    <citation type="submission" date="2014-10" db="EMBL/GenBank/DDBJ databases">
        <title>Genome sequence of Micropolyspora internatus JCM3315.</title>
        <authorList>
            <person name="Shin S.-K."/>
            <person name="Yi H."/>
        </authorList>
    </citation>
    <scope>NUCLEOTIDE SEQUENCE [LARGE SCALE GENOMIC DNA]</scope>
    <source>
        <strain evidence="3 4">JCM 3315</strain>
    </source>
</reference>
<feature type="region of interest" description="Disordered" evidence="1">
    <location>
        <begin position="137"/>
        <end position="159"/>
    </location>
</feature>
<dbReference type="Proteomes" id="UP000030848">
    <property type="component" value="Unassembled WGS sequence"/>
</dbReference>
<feature type="transmembrane region" description="Helical" evidence="2">
    <location>
        <begin position="6"/>
        <end position="27"/>
    </location>
</feature>
<keyword evidence="2" id="KW-0812">Transmembrane</keyword>
<comment type="caution">
    <text evidence="3">The sequence shown here is derived from an EMBL/GenBank/DDBJ whole genome shotgun (WGS) entry which is preliminary data.</text>
</comment>
<gene>
    <name evidence="3" type="ORF">MINT15_39950</name>
</gene>
<accession>A0A837D2Z4</accession>
<name>A0A837D2Z4_9PSEU</name>
<feature type="compositionally biased region" description="Polar residues" evidence="1">
    <location>
        <begin position="137"/>
        <end position="146"/>
    </location>
</feature>
<evidence type="ECO:0000256" key="2">
    <source>
        <dbReference type="SAM" id="Phobius"/>
    </source>
</evidence>
<keyword evidence="2" id="KW-0472">Membrane</keyword>
<protein>
    <submittedName>
        <fullName evidence="3">ABC transporter ATPase/permease</fullName>
    </submittedName>
</protein>
<evidence type="ECO:0000313" key="4">
    <source>
        <dbReference type="Proteomes" id="UP000030848"/>
    </source>
</evidence>
<evidence type="ECO:0000256" key="1">
    <source>
        <dbReference type="SAM" id="MobiDB-lite"/>
    </source>
</evidence>
<keyword evidence="2" id="KW-1133">Transmembrane helix</keyword>
<organism evidence="3 4">
    <name type="scientific">Saccharomonospora viridis</name>
    <dbReference type="NCBI Taxonomy" id="1852"/>
    <lineage>
        <taxon>Bacteria</taxon>
        <taxon>Bacillati</taxon>
        <taxon>Actinomycetota</taxon>
        <taxon>Actinomycetes</taxon>
        <taxon>Pseudonocardiales</taxon>
        <taxon>Pseudonocardiaceae</taxon>
        <taxon>Saccharomonospora</taxon>
    </lineage>
</organism>
<dbReference type="AlphaFoldDB" id="A0A837D2Z4"/>